<dbReference type="HOGENOM" id="CLU_130070_0_0_1"/>
<evidence type="ECO:0000313" key="3">
    <source>
        <dbReference type="Proteomes" id="UP000000304"/>
    </source>
</evidence>
<feature type="region of interest" description="Disordered" evidence="1">
    <location>
        <begin position="51"/>
        <end position="73"/>
    </location>
</feature>
<proteinExistence type="predicted"/>
<dbReference type="GO" id="GO:0045921">
    <property type="term" value="P:positive regulation of exocytosis"/>
    <property type="evidence" value="ECO:0007669"/>
    <property type="project" value="EnsemblMetazoa"/>
</dbReference>
<organism evidence="2 3">
    <name type="scientific">Drosophila simulans</name>
    <name type="common">Fruit fly</name>
    <dbReference type="NCBI Taxonomy" id="7240"/>
    <lineage>
        <taxon>Eukaryota</taxon>
        <taxon>Metazoa</taxon>
        <taxon>Ecdysozoa</taxon>
        <taxon>Arthropoda</taxon>
        <taxon>Hexapoda</taxon>
        <taxon>Insecta</taxon>
        <taxon>Pterygota</taxon>
        <taxon>Neoptera</taxon>
        <taxon>Endopterygota</taxon>
        <taxon>Diptera</taxon>
        <taxon>Brachycera</taxon>
        <taxon>Muscomorpha</taxon>
        <taxon>Ephydroidea</taxon>
        <taxon>Drosophilidae</taxon>
        <taxon>Drosophila</taxon>
        <taxon>Sophophora</taxon>
    </lineage>
</organism>
<protein>
    <submittedName>
        <fullName evidence="2">GD13088</fullName>
    </submittedName>
</protein>
<sequence length="178" mass="19703">MRTQTNCHVTTTLLLLHNCISSNNPDQRLNEDICTLSTLCSSYKKLSPTTEFPPMRLLSPNQDSDPGRCPRYSKSAQNVAGGWAAEGPTGCVDTSKIANGTQVQSPHQDNNNVERLRIYANQLEHVSRVLDDALPTELHAPLQQLRQDIEVVRTNANWTQLLESNETDHNANGDVATP</sequence>
<gene>
    <name evidence="2" type="primary">Dsim\GD13088</name>
    <name evidence="2" type="ORF">Dsim_GD13088</name>
</gene>
<accession>B4QKA0</accession>
<dbReference type="GO" id="GO:0008017">
    <property type="term" value="F:microtubule binding"/>
    <property type="evidence" value="ECO:0007669"/>
    <property type="project" value="EnsemblMetazoa"/>
</dbReference>
<reference evidence="2 3" key="1">
    <citation type="journal article" date="2007" name="Nature">
        <title>Evolution of genes and genomes on the Drosophila phylogeny.</title>
        <authorList>
            <consortium name="Drosophila 12 Genomes Consortium"/>
            <person name="Clark A.G."/>
            <person name="Eisen M.B."/>
            <person name="Smith D.R."/>
            <person name="Bergman C.M."/>
            <person name="Oliver B."/>
            <person name="Markow T.A."/>
            <person name="Kaufman T.C."/>
            <person name="Kellis M."/>
            <person name="Gelbart W."/>
            <person name="Iyer V.N."/>
            <person name="Pollard D.A."/>
            <person name="Sackton T.B."/>
            <person name="Larracuente A.M."/>
            <person name="Singh N.D."/>
            <person name="Abad J.P."/>
            <person name="Abt D.N."/>
            <person name="Adryan B."/>
            <person name="Aguade M."/>
            <person name="Akashi H."/>
            <person name="Anderson W.W."/>
            <person name="Aquadro C.F."/>
            <person name="Ardell D.H."/>
            <person name="Arguello R."/>
            <person name="Artieri C.G."/>
            <person name="Barbash D.A."/>
            <person name="Barker D."/>
            <person name="Barsanti P."/>
            <person name="Batterham P."/>
            <person name="Batzoglou S."/>
            <person name="Begun D."/>
            <person name="Bhutkar A."/>
            <person name="Blanco E."/>
            <person name="Bosak S.A."/>
            <person name="Bradley R.K."/>
            <person name="Brand A.D."/>
            <person name="Brent M.R."/>
            <person name="Brooks A.N."/>
            <person name="Brown R.H."/>
            <person name="Butlin R.K."/>
            <person name="Caggese C."/>
            <person name="Calvi B.R."/>
            <person name="Bernardo de Carvalho A."/>
            <person name="Caspi A."/>
            <person name="Castrezana S."/>
            <person name="Celniker S.E."/>
            <person name="Chang J.L."/>
            <person name="Chapple C."/>
            <person name="Chatterji S."/>
            <person name="Chinwalla A."/>
            <person name="Civetta A."/>
            <person name="Clifton S.W."/>
            <person name="Comeron J.M."/>
            <person name="Costello J.C."/>
            <person name="Coyne J.A."/>
            <person name="Daub J."/>
            <person name="David R.G."/>
            <person name="Delcher A.L."/>
            <person name="Delehaunty K."/>
            <person name="Do C.B."/>
            <person name="Ebling H."/>
            <person name="Edwards K."/>
            <person name="Eickbush T."/>
            <person name="Evans J.D."/>
            <person name="Filipski A."/>
            <person name="Findeiss S."/>
            <person name="Freyhult E."/>
            <person name="Fulton L."/>
            <person name="Fulton R."/>
            <person name="Garcia A.C."/>
            <person name="Gardiner A."/>
            <person name="Garfield D.A."/>
            <person name="Garvin B.E."/>
            <person name="Gibson G."/>
            <person name="Gilbert D."/>
            <person name="Gnerre S."/>
            <person name="Godfrey J."/>
            <person name="Good R."/>
            <person name="Gotea V."/>
            <person name="Gravely B."/>
            <person name="Greenberg A.J."/>
            <person name="Griffiths-Jones S."/>
            <person name="Gross S."/>
            <person name="Guigo R."/>
            <person name="Gustafson E.A."/>
            <person name="Haerty W."/>
            <person name="Hahn M.W."/>
            <person name="Halligan D.L."/>
            <person name="Halpern A.L."/>
            <person name="Halter G.M."/>
            <person name="Han M.V."/>
            <person name="Heger A."/>
            <person name="Hillier L."/>
            <person name="Hinrichs A.S."/>
            <person name="Holmes I."/>
            <person name="Hoskins R.A."/>
            <person name="Hubisz M.J."/>
            <person name="Hultmark D."/>
            <person name="Huntley M.A."/>
            <person name="Jaffe D.B."/>
            <person name="Jagadeeshan S."/>
            <person name="Jeck W.R."/>
            <person name="Johnson J."/>
            <person name="Jones C.D."/>
            <person name="Jordan W.C."/>
            <person name="Karpen G.H."/>
            <person name="Kataoka E."/>
            <person name="Keightley P.D."/>
            <person name="Kheradpour P."/>
            <person name="Kirkness E.F."/>
            <person name="Koerich L.B."/>
            <person name="Kristiansen K."/>
            <person name="Kudrna D."/>
            <person name="Kulathinal R.J."/>
            <person name="Kumar S."/>
            <person name="Kwok R."/>
            <person name="Lander E."/>
            <person name="Langley C.H."/>
            <person name="Lapoint R."/>
            <person name="Lazzaro B.P."/>
            <person name="Lee S.J."/>
            <person name="Levesque L."/>
            <person name="Li R."/>
            <person name="Lin C.F."/>
            <person name="Lin M.F."/>
            <person name="Lindblad-Toh K."/>
            <person name="Llopart A."/>
            <person name="Long M."/>
            <person name="Low L."/>
            <person name="Lozovsky E."/>
            <person name="Lu J."/>
            <person name="Luo M."/>
            <person name="Machado C.A."/>
            <person name="Makalowski W."/>
            <person name="Marzo M."/>
            <person name="Matsuda M."/>
            <person name="Matzkin L."/>
            <person name="McAllister B."/>
            <person name="McBride C.S."/>
            <person name="McKernan B."/>
            <person name="McKernan K."/>
            <person name="Mendez-Lago M."/>
            <person name="Minx P."/>
            <person name="Mollenhauer M.U."/>
            <person name="Montooth K."/>
            <person name="Mount S.M."/>
            <person name="Mu X."/>
            <person name="Myers E."/>
            <person name="Negre B."/>
            <person name="Newfeld S."/>
            <person name="Nielsen R."/>
            <person name="Noor M.A."/>
            <person name="O'Grady P."/>
            <person name="Pachter L."/>
            <person name="Papaceit M."/>
            <person name="Parisi M.J."/>
            <person name="Parisi M."/>
            <person name="Parts L."/>
            <person name="Pedersen J.S."/>
            <person name="Pesole G."/>
            <person name="Phillippy A.M."/>
            <person name="Ponting C.P."/>
            <person name="Pop M."/>
            <person name="Porcelli D."/>
            <person name="Powell J.R."/>
            <person name="Prohaska S."/>
            <person name="Pruitt K."/>
            <person name="Puig M."/>
            <person name="Quesneville H."/>
            <person name="Ram K.R."/>
            <person name="Rand D."/>
            <person name="Rasmussen M.D."/>
            <person name="Reed L.K."/>
            <person name="Reenan R."/>
            <person name="Reily A."/>
            <person name="Remington K.A."/>
            <person name="Rieger T.T."/>
            <person name="Ritchie M.G."/>
            <person name="Robin C."/>
            <person name="Rogers Y.H."/>
            <person name="Rohde C."/>
            <person name="Rozas J."/>
            <person name="Rubenfield M.J."/>
            <person name="Ruiz A."/>
            <person name="Russo S."/>
            <person name="Salzberg S.L."/>
            <person name="Sanchez-Gracia A."/>
            <person name="Saranga D.J."/>
            <person name="Sato H."/>
            <person name="Schaeffer S.W."/>
            <person name="Schatz M.C."/>
            <person name="Schlenke T."/>
            <person name="Schwartz R."/>
            <person name="Segarra C."/>
            <person name="Singh R.S."/>
            <person name="Sirot L."/>
            <person name="Sirota M."/>
            <person name="Sisneros N.B."/>
            <person name="Smith C.D."/>
            <person name="Smith T.F."/>
            <person name="Spieth J."/>
            <person name="Stage D.E."/>
            <person name="Stark A."/>
            <person name="Stephan W."/>
            <person name="Strausberg R.L."/>
            <person name="Strempel S."/>
            <person name="Sturgill D."/>
            <person name="Sutton G."/>
            <person name="Sutton G.G."/>
            <person name="Tao W."/>
            <person name="Teichmann S."/>
            <person name="Tobari Y.N."/>
            <person name="Tomimura Y."/>
            <person name="Tsolas J.M."/>
            <person name="Valente V.L."/>
            <person name="Venter E."/>
            <person name="Venter J.C."/>
            <person name="Vicario S."/>
            <person name="Vieira F.G."/>
            <person name="Vilella A.J."/>
            <person name="Villasante A."/>
            <person name="Walenz B."/>
            <person name="Wang J."/>
            <person name="Wasserman M."/>
            <person name="Watts T."/>
            <person name="Wilson D."/>
            <person name="Wilson R.K."/>
            <person name="Wing R.A."/>
            <person name="Wolfner M.F."/>
            <person name="Wong A."/>
            <person name="Wong G.K."/>
            <person name="Wu C.I."/>
            <person name="Wu G."/>
            <person name="Yamamoto D."/>
            <person name="Yang H.P."/>
            <person name="Yang S.P."/>
            <person name="Yorke J.A."/>
            <person name="Yoshida K."/>
            <person name="Zdobnov E."/>
            <person name="Zhang P."/>
            <person name="Zhang Y."/>
            <person name="Zimin A.V."/>
            <person name="Baldwin J."/>
            <person name="Abdouelleil A."/>
            <person name="Abdulkadir J."/>
            <person name="Abebe A."/>
            <person name="Abera B."/>
            <person name="Abreu J."/>
            <person name="Acer S.C."/>
            <person name="Aftuck L."/>
            <person name="Alexander A."/>
            <person name="An P."/>
            <person name="Anderson E."/>
            <person name="Anderson S."/>
            <person name="Arachi H."/>
            <person name="Azer M."/>
            <person name="Bachantsang P."/>
            <person name="Barry A."/>
            <person name="Bayul T."/>
            <person name="Berlin A."/>
            <person name="Bessette D."/>
            <person name="Bloom T."/>
            <person name="Blye J."/>
            <person name="Boguslavskiy L."/>
            <person name="Bonnet C."/>
            <person name="Boukhgalter B."/>
            <person name="Bourzgui I."/>
            <person name="Brown A."/>
            <person name="Cahill P."/>
            <person name="Channer S."/>
            <person name="Cheshatsang Y."/>
            <person name="Chuda L."/>
            <person name="Citroen M."/>
            <person name="Collymore A."/>
            <person name="Cooke P."/>
            <person name="Costello M."/>
            <person name="D'Aco K."/>
            <person name="Daza R."/>
            <person name="De Haan G."/>
            <person name="DeGray S."/>
            <person name="DeMaso C."/>
            <person name="Dhargay N."/>
            <person name="Dooley K."/>
            <person name="Dooley E."/>
            <person name="Doricent M."/>
            <person name="Dorje P."/>
            <person name="Dorjee K."/>
            <person name="Dupes A."/>
            <person name="Elong R."/>
            <person name="Falk J."/>
            <person name="Farina A."/>
            <person name="Faro S."/>
            <person name="Ferguson D."/>
            <person name="Fisher S."/>
            <person name="Foley C.D."/>
            <person name="Franke A."/>
            <person name="Friedrich D."/>
            <person name="Gadbois L."/>
            <person name="Gearin G."/>
            <person name="Gearin C.R."/>
            <person name="Giannoukos G."/>
            <person name="Goode T."/>
            <person name="Graham J."/>
            <person name="Grandbois E."/>
            <person name="Grewal S."/>
            <person name="Gyaltsen K."/>
            <person name="Hafez N."/>
            <person name="Hagos B."/>
            <person name="Hall J."/>
            <person name="Henson C."/>
            <person name="Hollinger A."/>
            <person name="Honan T."/>
            <person name="Huard M.D."/>
            <person name="Hughes L."/>
            <person name="Hurhula B."/>
            <person name="Husby M.E."/>
            <person name="Kamat A."/>
            <person name="Kanga B."/>
            <person name="Kashin S."/>
            <person name="Khazanovich D."/>
            <person name="Kisner P."/>
            <person name="Lance K."/>
            <person name="Lara M."/>
            <person name="Lee W."/>
            <person name="Lennon N."/>
            <person name="Letendre F."/>
            <person name="LeVine R."/>
            <person name="Lipovsky A."/>
            <person name="Liu X."/>
            <person name="Liu J."/>
            <person name="Liu S."/>
            <person name="Lokyitsang T."/>
            <person name="Lokyitsang Y."/>
            <person name="Lubonja R."/>
            <person name="Lui A."/>
            <person name="MacDonald P."/>
            <person name="Magnisalis V."/>
            <person name="Maru K."/>
            <person name="Matthews C."/>
            <person name="McCusker W."/>
            <person name="McDonough S."/>
            <person name="Mehta T."/>
            <person name="Meldrim J."/>
            <person name="Meneus L."/>
            <person name="Mihai O."/>
            <person name="Mihalev A."/>
            <person name="Mihova T."/>
            <person name="Mittelman R."/>
            <person name="Mlenga V."/>
            <person name="Montmayeur A."/>
            <person name="Mulrain L."/>
            <person name="Navidi A."/>
            <person name="Naylor J."/>
            <person name="Negash T."/>
            <person name="Nguyen T."/>
            <person name="Nguyen N."/>
            <person name="Nicol R."/>
            <person name="Norbu C."/>
            <person name="Norbu N."/>
            <person name="Novod N."/>
            <person name="O'Neill B."/>
            <person name="Osman S."/>
            <person name="Markiewicz E."/>
            <person name="Oyono O.L."/>
            <person name="Patti C."/>
            <person name="Phunkhang P."/>
            <person name="Pierre F."/>
            <person name="Priest M."/>
            <person name="Raghuraman S."/>
            <person name="Rege F."/>
            <person name="Reyes R."/>
            <person name="Rise C."/>
            <person name="Rogov P."/>
            <person name="Ross K."/>
            <person name="Ryan E."/>
            <person name="Settipalli S."/>
            <person name="Shea T."/>
            <person name="Sherpa N."/>
            <person name="Shi L."/>
            <person name="Shih D."/>
            <person name="Sparrow T."/>
            <person name="Spaulding J."/>
            <person name="Stalker J."/>
            <person name="Stange-Thomann N."/>
            <person name="Stavropoulos S."/>
            <person name="Stone C."/>
            <person name="Strader C."/>
            <person name="Tesfaye S."/>
            <person name="Thomson T."/>
            <person name="Thoulutsang Y."/>
            <person name="Thoulutsang D."/>
            <person name="Topham K."/>
            <person name="Topping I."/>
            <person name="Tsamla T."/>
            <person name="Vassiliev H."/>
            <person name="Vo A."/>
            <person name="Wangchuk T."/>
            <person name="Wangdi T."/>
            <person name="Weiand M."/>
            <person name="Wilkinson J."/>
            <person name="Wilson A."/>
            <person name="Yadav S."/>
            <person name="Young G."/>
            <person name="Yu Q."/>
            <person name="Zembek L."/>
            <person name="Zhong D."/>
            <person name="Zimmer A."/>
            <person name="Zwirko Z."/>
            <person name="Jaffe D.B."/>
            <person name="Alvarez P."/>
            <person name="Brockman W."/>
            <person name="Butler J."/>
            <person name="Chin C."/>
            <person name="Gnerre S."/>
            <person name="Grabherr M."/>
            <person name="Kleber M."/>
            <person name="Mauceli E."/>
            <person name="MacCallum I."/>
        </authorList>
    </citation>
    <scope>NUCLEOTIDE SEQUENCE [LARGE SCALE GENOMIC DNA]</scope>
    <source>
        <strain evidence="3">white501</strain>
    </source>
</reference>
<dbReference type="Proteomes" id="UP000000304">
    <property type="component" value="Chromosome 3L"/>
</dbReference>
<evidence type="ECO:0000256" key="1">
    <source>
        <dbReference type="SAM" id="MobiDB-lite"/>
    </source>
</evidence>
<keyword evidence="3" id="KW-1185">Reference proteome</keyword>
<dbReference type="AlphaFoldDB" id="B4QKA0"/>
<dbReference type="GO" id="GO:0005938">
    <property type="term" value="C:cell cortex"/>
    <property type="evidence" value="ECO:0007669"/>
    <property type="project" value="EnsemblMetazoa"/>
</dbReference>
<evidence type="ECO:0000313" key="2">
    <source>
        <dbReference type="EMBL" id="EDX09523.1"/>
    </source>
</evidence>
<dbReference type="GO" id="GO:0032991">
    <property type="term" value="C:protein-containing complex"/>
    <property type="evidence" value="ECO:0007669"/>
    <property type="project" value="EnsemblMetazoa"/>
</dbReference>
<dbReference type="GO" id="GO:0045177">
    <property type="term" value="C:apical part of cell"/>
    <property type="evidence" value="ECO:0007669"/>
    <property type="project" value="EnsemblMetazoa"/>
</dbReference>
<dbReference type="OrthoDB" id="7475679at2759"/>
<name>B4QKA0_DROSI</name>
<dbReference type="EMBL" id="CM000363">
    <property type="protein sequence ID" value="EDX09523.1"/>
    <property type="molecule type" value="Genomic_DNA"/>
</dbReference>
<dbReference type="PhylomeDB" id="B4QKA0"/>